<sequence>MSGDEGWMQALASWTAQTLDDAEWQVYEHAWPADYERPAVLWRLTGVETKTGNAAFGEELRRYAGHVLGRDPAQEADAVARLTSALNAAVKLPLDAAQRRYLLVGEAVADLKADAIATGQLGLALNRKNRRPSETAPLMQEVAFQQKEE</sequence>
<accession>A0A9X4KIU3</accession>
<protein>
    <submittedName>
        <fullName evidence="1">Uncharacterized protein</fullName>
    </submittedName>
</protein>
<dbReference type="AlphaFoldDB" id="A0A9X4KIU3"/>
<comment type="caution">
    <text evidence="1">The sequence shown here is derived from an EMBL/GenBank/DDBJ whole genome shotgun (WGS) entry which is preliminary data.</text>
</comment>
<organism evidence="1 2">
    <name type="scientific">Cohnella ginsengisoli</name>
    <dbReference type="NCBI Taxonomy" id="425004"/>
    <lineage>
        <taxon>Bacteria</taxon>
        <taxon>Bacillati</taxon>
        <taxon>Bacillota</taxon>
        <taxon>Bacilli</taxon>
        <taxon>Bacillales</taxon>
        <taxon>Paenibacillaceae</taxon>
        <taxon>Cohnella</taxon>
    </lineage>
</organism>
<dbReference type="RefSeq" id="WP_277566536.1">
    <property type="nucleotide sequence ID" value="NZ_JAPDHZ010000003.1"/>
</dbReference>
<evidence type="ECO:0000313" key="1">
    <source>
        <dbReference type="EMBL" id="MDG0792776.1"/>
    </source>
</evidence>
<dbReference type="Proteomes" id="UP001153387">
    <property type="component" value="Unassembled WGS sequence"/>
</dbReference>
<keyword evidence="2" id="KW-1185">Reference proteome</keyword>
<evidence type="ECO:0000313" key="2">
    <source>
        <dbReference type="Proteomes" id="UP001153387"/>
    </source>
</evidence>
<name>A0A9X4KIU3_9BACL</name>
<dbReference type="EMBL" id="JAPDHZ010000003">
    <property type="protein sequence ID" value="MDG0792776.1"/>
    <property type="molecule type" value="Genomic_DNA"/>
</dbReference>
<proteinExistence type="predicted"/>
<gene>
    <name evidence="1" type="ORF">OMP38_19275</name>
</gene>
<reference evidence="1 2" key="1">
    <citation type="submission" date="2022-10" db="EMBL/GenBank/DDBJ databases">
        <title>Comparative genomic analysis of Cohnella hashimotonis sp. nov., isolated from the International Space Station.</title>
        <authorList>
            <person name="Simpson A."/>
            <person name="Venkateswaran K."/>
        </authorList>
    </citation>
    <scope>NUCLEOTIDE SEQUENCE [LARGE SCALE GENOMIC DNA]</scope>
    <source>
        <strain evidence="1 2">DSM 18997</strain>
    </source>
</reference>